<dbReference type="PANTHER" id="PTHR43674:SF16">
    <property type="entry name" value="CARBON-NITROGEN FAMILY, PUTATIVE (AFU_ORTHOLOGUE AFUA_5G02350)-RELATED"/>
    <property type="match status" value="1"/>
</dbReference>
<keyword evidence="1 3" id="KW-0378">Hydrolase</keyword>
<evidence type="ECO:0000259" key="2">
    <source>
        <dbReference type="PROSITE" id="PS50263"/>
    </source>
</evidence>
<protein>
    <submittedName>
        <fullName evidence="3">Carbon-nitrogen hydrolase family protein</fullName>
    </submittedName>
</protein>
<name>A0ABW2PWV4_9BACL</name>
<proteinExistence type="predicted"/>
<dbReference type="RefSeq" id="WP_380966710.1">
    <property type="nucleotide sequence ID" value="NZ_JBHTCO010000017.1"/>
</dbReference>
<evidence type="ECO:0000256" key="1">
    <source>
        <dbReference type="ARBA" id="ARBA00022801"/>
    </source>
</evidence>
<dbReference type="InterPro" id="IPR036526">
    <property type="entry name" value="C-N_Hydrolase_sf"/>
</dbReference>
<dbReference type="Gene3D" id="3.60.110.10">
    <property type="entry name" value="Carbon-nitrogen hydrolase"/>
    <property type="match status" value="1"/>
</dbReference>
<dbReference type="InterPro" id="IPR003010">
    <property type="entry name" value="C-N_Hydrolase"/>
</dbReference>
<dbReference type="Pfam" id="PF00795">
    <property type="entry name" value="CN_hydrolase"/>
    <property type="match status" value="1"/>
</dbReference>
<dbReference type="PANTHER" id="PTHR43674">
    <property type="entry name" value="NITRILASE C965.09-RELATED"/>
    <property type="match status" value="1"/>
</dbReference>
<gene>
    <name evidence="3" type="ORF">ACFQRG_13160</name>
</gene>
<evidence type="ECO:0000313" key="4">
    <source>
        <dbReference type="Proteomes" id="UP001596505"/>
    </source>
</evidence>
<dbReference type="InterPro" id="IPR050345">
    <property type="entry name" value="Aliph_Amidase/BUP"/>
</dbReference>
<organism evidence="3 4">
    <name type="scientific">Scopulibacillus cellulosilyticus</name>
    <dbReference type="NCBI Taxonomy" id="2665665"/>
    <lineage>
        <taxon>Bacteria</taxon>
        <taxon>Bacillati</taxon>
        <taxon>Bacillota</taxon>
        <taxon>Bacilli</taxon>
        <taxon>Bacillales</taxon>
        <taxon>Sporolactobacillaceae</taxon>
        <taxon>Scopulibacillus</taxon>
    </lineage>
</organism>
<feature type="domain" description="CN hydrolase" evidence="2">
    <location>
        <begin position="2"/>
        <end position="238"/>
    </location>
</feature>
<dbReference type="Proteomes" id="UP001596505">
    <property type="component" value="Unassembled WGS sequence"/>
</dbReference>
<dbReference type="CDD" id="cd07197">
    <property type="entry name" value="nitrilase"/>
    <property type="match status" value="1"/>
</dbReference>
<comment type="caution">
    <text evidence="3">The sequence shown here is derived from an EMBL/GenBank/DDBJ whole genome shotgun (WGS) entry which is preliminary data.</text>
</comment>
<dbReference type="PROSITE" id="PS50263">
    <property type="entry name" value="CN_HYDROLASE"/>
    <property type="match status" value="1"/>
</dbReference>
<reference evidence="4" key="1">
    <citation type="journal article" date="2019" name="Int. J. Syst. Evol. Microbiol.">
        <title>The Global Catalogue of Microorganisms (GCM) 10K type strain sequencing project: providing services to taxonomists for standard genome sequencing and annotation.</title>
        <authorList>
            <consortium name="The Broad Institute Genomics Platform"/>
            <consortium name="The Broad Institute Genome Sequencing Center for Infectious Disease"/>
            <person name="Wu L."/>
            <person name="Ma J."/>
        </authorList>
    </citation>
    <scope>NUCLEOTIDE SEQUENCE [LARGE SCALE GENOMIC DNA]</scope>
    <source>
        <strain evidence="4">CGMCC 1.16305</strain>
    </source>
</reference>
<keyword evidence="4" id="KW-1185">Reference proteome</keyword>
<dbReference type="SUPFAM" id="SSF56317">
    <property type="entry name" value="Carbon-nitrogen hydrolase"/>
    <property type="match status" value="1"/>
</dbReference>
<evidence type="ECO:0000313" key="3">
    <source>
        <dbReference type="EMBL" id="MFC7393903.1"/>
    </source>
</evidence>
<accession>A0ABW2PWV4</accession>
<sequence>MVKIYLAQMQPILCEKDKNIEKIIGFIKEASIQKADLILFPELALTGYFTRNRTEEMAETLEGPSINKIRMAAEEYRIKVILGYPERHDRKIYNSACFINHDGSIIGNYQKVHLWDEETKYFSPGNGFNVWETDIGRIGIMICYDTEFPETARTLALKGAQMILAPTANMLPYDKRQTIQIQSRAVDNQVFVATTNQVGVEEDTCFFGGSAAANPFGELLALCGQSESGIIVNLNLDEIGQSRNAQCYLKDRQPELYKDLCK</sequence>
<dbReference type="EMBL" id="JBHTCO010000017">
    <property type="protein sequence ID" value="MFC7393903.1"/>
    <property type="molecule type" value="Genomic_DNA"/>
</dbReference>
<dbReference type="GO" id="GO:0016787">
    <property type="term" value="F:hydrolase activity"/>
    <property type="evidence" value="ECO:0007669"/>
    <property type="project" value="UniProtKB-KW"/>
</dbReference>